<accession>A0A7M7M912</accession>
<dbReference type="KEGG" id="vde:111249309"/>
<dbReference type="InParanoid" id="A0A7M7M912"/>
<name>A0A7M7M912_VARDE</name>
<feature type="region of interest" description="Disordered" evidence="1">
    <location>
        <begin position="1"/>
        <end position="22"/>
    </location>
</feature>
<evidence type="ECO:0000313" key="3">
    <source>
        <dbReference type="Proteomes" id="UP000594260"/>
    </source>
</evidence>
<reference evidence="2" key="1">
    <citation type="submission" date="2021-01" db="UniProtKB">
        <authorList>
            <consortium name="EnsemblMetazoa"/>
        </authorList>
    </citation>
    <scope>IDENTIFICATION</scope>
</reference>
<evidence type="ECO:0000256" key="1">
    <source>
        <dbReference type="SAM" id="MobiDB-lite"/>
    </source>
</evidence>
<dbReference type="RefSeq" id="XP_022658751.1">
    <property type="nucleotide sequence ID" value="XM_022803016.1"/>
</dbReference>
<dbReference type="Proteomes" id="UP000594260">
    <property type="component" value="Unplaced"/>
</dbReference>
<sequence length="130" mass="14532">MLEMHRIDVAEPGKSDEGTENADKIIGATVTTSNSFNVKKVMATYKRLHRTLLQKSWPAVTEVQFRRVVTQTVRSSIVRPETRRDFVAGAVHPRRYPTLLWSRGFAGADHMTPRPVLQNSATTAALLSTV</sequence>
<proteinExistence type="predicted"/>
<organism evidence="2 3">
    <name type="scientific">Varroa destructor</name>
    <name type="common">Honeybee mite</name>
    <dbReference type="NCBI Taxonomy" id="109461"/>
    <lineage>
        <taxon>Eukaryota</taxon>
        <taxon>Metazoa</taxon>
        <taxon>Ecdysozoa</taxon>
        <taxon>Arthropoda</taxon>
        <taxon>Chelicerata</taxon>
        <taxon>Arachnida</taxon>
        <taxon>Acari</taxon>
        <taxon>Parasitiformes</taxon>
        <taxon>Mesostigmata</taxon>
        <taxon>Gamasina</taxon>
        <taxon>Dermanyssoidea</taxon>
        <taxon>Varroidae</taxon>
        <taxon>Varroa</taxon>
    </lineage>
</organism>
<dbReference type="AlphaFoldDB" id="A0A7M7M912"/>
<protein>
    <submittedName>
        <fullName evidence="2">Uncharacterized protein</fullName>
    </submittedName>
</protein>
<dbReference type="EnsemblMetazoa" id="XM_022803016">
    <property type="protein sequence ID" value="XP_022658751"/>
    <property type="gene ID" value="LOC111249309"/>
</dbReference>
<evidence type="ECO:0000313" key="2">
    <source>
        <dbReference type="EnsemblMetazoa" id="XP_022658751"/>
    </source>
</evidence>
<dbReference type="GeneID" id="111249309"/>
<keyword evidence="3" id="KW-1185">Reference proteome</keyword>